<sequence length="253" mass="29621">MKQIQNDFYASVFDRKNCAIIPHIRKNQIAPELRFSVYRNTIMQNLAKALEITFPSVWKLVGQECANSLAFAFIRKEINLPETGCLDDWGGKFPGFLQTVNAIASLVYLKDIAQIEWLKHLSYCAANYRPLNPVFLQNMLDSRLEKLRLRFNPTVFLYSSPFFLKEILELVEHPTEKEDIALQVEPCYAVISRQHHQVLIHWVSQDLFDFLNYIKKRCTLTQSYEYMLQVNPTFDLIPALHFLIKNELLWKCG</sequence>
<protein>
    <submittedName>
        <fullName evidence="2">DNA-binding domain-containing protein</fullName>
    </submittedName>
</protein>
<dbReference type="RefSeq" id="WP_250420894.1">
    <property type="nucleotide sequence ID" value="NZ_JAJKBJ010000006.1"/>
</dbReference>
<dbReference type="InterPro" id="IPR018640">
    <property type="entry name" value="DUF2063"/>
</dbReference>
<evidence type="ECO:0000313" key="3">
    <source>
        <dbReference type="Proteomes" id="UP001139721"/>
    </source>
</evidence>
<dbReference type="Pfam" id="PF09836">
    <property type="entry name" value="DUF2063"/>
    <property type="match status" value="1"/>
</dbReference>
<reference evidence="2" key="1">
    <citation type="submission" date="2021-11" db="EMBL/GenBank/DDBJ databases">
        <title>Legionella maioricencis sp. nov., a new species isolated from hot water samples in Mallorca.</title>
        <authorList>
            <person name="Crespi S."/>
            <person name="Drasar V."/>
            <person name="Salva-Serra F."/>
            <person name="Jaen-Luchoro D."/>
            <person name="Pineiro-Iglesias B."/>
            <person name="Aliaga F."/>
            <person name="Fernandez-Juarez V."/>
            <person name="Coll G."/>
            <person name="Moore E.R.B."/>
            <person name="Bennasar-Figueras A."/>
        </authorList>
    </citation>
    <scope>NUCLEOTIDE SEQUENCE</scope>
    <source>
        <strain evidence="2">HCPI-6</strain>
    </source>
</reference>
<dbReference type="AlphaFoldDB" id="A0A9X2IBY1"/>
<dbReference type="EMBL" id="JAJKBJ010000006">
    <property type="protein sequence ID" value="MCL9683842.1"/>
    <property type="molecule type" value="Genomic_DNA"/>
</dbReference>
<evidence type="ECO:0000313" key="2">
    <source>
        <dbReference type="EMBL" id="MCL9683842.1"/>
    </source>
</evidence>
<feature type="domain" description="Putative DNA-binding" evidence="1">
    <location>
        <begin position="3"/>
        <end position="97"/>
    </location>
</feature>
<gene>
    <name evidence="2" type="ORF">LOX96_07040</name>
</gene>
<organism evidence="2 3">
    <name type="scientific">Legionella maioricensis</name>
    <dbReference type="NCBI Taxonomy" id="2896528"/>
    <lineage>
        <taxon>Bacteria</taxon>
        <taxon>Pseudomonadati</taxon>
        <taxon>Pseudomonadota</taxon>
        <taxon>Gammaproteobacteria</taxon>
        <taxon>Legionellales</taxon>
        <taxon>Legionellaceae</taxon>
        <taxon>Legionella</taxon>
    </lineage>
</organism>
<dbReference type="Proteomes" id="UP001139721">
    <property type="component" value="Unassembled WGS sequence"/>
</dbReference>
<dbReference type="InterPro" id="IPR044922">
    <property type="entry name" value="DUF2063_N_sf"/>
</dbReference>
<name>A0A9X2IBY1_9GAMM</name>
<accession>A0A9X2IBY1</accession>
<proteinExistence type="predicted"/>
<evidence type="ECO:0000259" key="1">
    <source>
        <dbReference type="Pfam" id="PF09836"/>
    </source>
</evidence>
<keyword evidence="3" id="KW-1185">Reference proteome</keyword>
<comment type="caution">
    <text evidence="2">The sequence shown here is derived from an EMBL/GenBank/DDBJ whole genome shotgun (WGS) entry which is preliminary data.</text>
</comment>
<keyword evidence="2" id="KW-0238">DNA-binding</keyword>
<dbReference type="GO" id="GO:0003677">
    <property type="term" value="F:DNA binding"/>
    <property type="evidence" value="ECO:0007669"/>
    <property type="project" value="UniProtKB-KW"/>
</dbReference>
<dbReference type="Gene3D" id="1.10.150.690">
    <property type="entry name" value="DUF2063"/>
    <property type="match status" value="1"/>
</dbReference>